<feature type="non-terminal residue" evidence="2">
    <location>
        <position position="1"/>
    </location>
</feature>
<evidence type="ECO:0000313" key="2">
    <source>
        <dbReference type="EMBL" id="GAF98407.1"/>
    </source>
</evidence>
<protein>
    <recommendedName>
        <fullName evidence="3">Pentapeptide repeat-containing protein</fullName>
    </recommendedName>
</protein>
<gene>
    <name evidence="2" type="ORF">S01H1_20043</name>
</gene>
<sequence length="291" mass="34380">AIFTKATFKKFALFVKTNFRRQALFWYARFEGHAFFNEATFPSHVNFTEASFKVVTFEKAIFKNGAIFSRTIFFEVANFEKTNFSGNIFFNDATFKGITKFILIGEQNNLDFTYSKFNSGVFVIIEIRKGEINFKNALLENISLNFKIERDVLVNFERAILKNAQLKRKDIEFNVMQERKNKFSEAKEIYLLLKNNFHSIGRYEDESWAFKKEKDMDRLSHSYPFYMEELKSKEKKEKLPFLKWIKKGDFKKWITSAFSNMIYGYGEKPWNVIKTAVAIILIFAFSFSFIG</sequence>
<dbReference type="EMBL" id="BARS01010906">
    <property type="protein sequence ID" value="GAF98407.1"/>
    <property type="molecule type" value="Genomic_DNA"/>
</dbReference>
<keyword evidence="1" id="KW-0812">Transmembrane</keyword>
<keyword evidence="1" id="KW-0472">Membrane</keyword>
<dbReference type="InterPro" id="IPR001646">
    <property type="entry name" value="5peptide_repeat"/>
</dbReference>
<organism evidence="2">
    <name type="scientific">marine sediment metagenome</name>
    <dbReference type="NCBI Taxonomy" id="412755"/>
    <lineage>
        <taxon>unclassified sequences</taxon>
        <taxon>metagenomes</taxon>
        <taxon>ecological metagenomes</taxon>
    </lineage>
</organism>
<name>X0UDD2_9ZZZZ</name>
<keyword evidence="1" id="KW-1133">Transmembrane helix</keyword>
<reference evidence="2" key="1">
    <citation type="journal article" date="2014" name="Front. Microbiol.">
        <title>High frequency of phylogenetically diverse reductive dehalogenase-homologous genes in deep subseafloor sedimentary metagenomes.</title>
        <authorList>
            <person name="Kawai M."/>
            <person name="Futagami T."/>
            <person name="Toyoda A."/>
            <person name="Takaki Y."/>
            <person name="Nishi S."/>
            <person name="Hori S."/>
            <person name="Arai W."/>
            <person name="Tsubouchi T."/>
            <person name="Morono Y."/>
            <person name="Uchiyama I."/>
            <person name="Ito T."/>
            <person name="Fujiyama A."/>
            <person name="Inagaki F."/>
            <person name="Takami H."/>
        </authorList>
    </citation>
    <scope>NUCLEOTIDE SEQUENCE</scope>
    <source>
        <strain evidence="2">Expedition CK06-06</strain>
    </source>
</reference>
<dbReference type="Gene3D" id="2.160.20.80">
    <property type="entry name" value="E3 ubiquitin-protein ligase SopA"/>
    <property type="match status" value="1"/>
</dbReference>
<evidence type="ECO:0000256" key="1">
    <source>
        <dbReference type="SAM" id="Phobius"/>
    </source>
</evidence>
<comment type="caution">
    <text evidence="2">The sequence shown here is derived from an EMBL/GenBank/DDBJ whole genome shotgun (WGS) entry which is preliminary data.</text>
</comment>
<dbReference type="AlphaFoldDB" id="X0UDD2"/>
<feature type="transmembrane region" description="Helical" evidence="1">
    <location>
        <begin position="271"/>
        <end position="290"/>
    </location>
</feature>
<proteinExistence type="predicted"/>
<dbReference type="Pfam" id="PF13576">
    <property type="entry name" value="Pentapeptide_3"/>
    <property type="match status" value="1"/>
</dbReference>
<feature type="non-terminal residue" evidence="2">
    <location>
        <position position="291"/>
    </location>
</feature>
<evidence type="ECO:0008006" key="3">
    <source>
        <dbReference type="Google" id="ProtNLM"/>
    </source>
</evidence>
<accession>X0UDD2</accession>